<dbReference type="PROSITE" id="PS51257">
    <property type="entry name" value="PROKAR_LIPOPROTEIN"/>
    <property type="match status" value="1"/>
</dbReference>
<reference evidence="3 4" key="1">
    <citation type="journal article" date="2015" name="Nature">
        <title>rRNA introns, odd ribosomes, and small enigmatic genomes across a large radiation of phyla.</title>
        <authorList>
            <person name="Brown C.T."/>
            <person name="Hug L.A."/>
            <person name="Thomas B.C."/>
            <person name="Sharon I."/>
            <person name="Castelle C.J."/>
            <person name="Singh A."/>
            <person name="Wilkins M.J."/>
            <person name="Williams K.H."/>
            <person name="Banfield J.F."/>
        </authorList>
    </citation>
    <scope>NUCLEOTIDE SEQUENCE [LARGE SCALE GENOMIC DNA]</scope>
</reference>
<protein>
    <recommendedName>
        <fullName evidence="5">CARDB domain-containing protein</fullName>
    </recommendedName>
</protein>
<keyword evidence="1" id="KW-1133">Transmembrane helix</keyword>
<name>A0A0G0N0Q4_9BACT</name>
<organism evidence="3 4">
    <name type="scientific">Candidatus Falkowbacteria bacterium GW2011_GWE1_38_31</name>
    <dbReference type="NCBI Taxonomy" id="1618638"/>
    <lineage>
        <taxon>Bacteria</taxon>
        <taxon>Candidatus Falkowiibacteriota</taxon>
    </lineage>
</organism>
<dbReference type="Proteomes" id="UP000034022">
    <property type="component" value="Unassembled WGS sequence"/>
</dbReference>
<sequence>MKLRVIKSAVFFFSVFIVFACAQNAQAGFGISPPYVKTIKPIFPGSHYEQTITLLRSSADEDLEAIVKVNAPEIADWISIDKGDVFDLPKNELKIPMVVLIDVPSSAEIGNYQGYINIQVSPKGQGTGGGVAIALGARVDVDLNITKEAFLDFTIRKFDIPDIEMLSKPWSYPIFSRFFYKVKAEITVKNTGNVKVAPTKATLEVYDLNKEILLEAGTDKKIPKVEPFETKTVIAAFPTKLSQGQYWGKIRVYKDDEVVYKDETIFLVNDPGTLGTKLGILPWLMLGGMILLAILFILGLIKIKIWRYVYKVIYVLSWPLRYLFSVLSRIWQAIKRKFWEKMHQKAIKYQKEIQVDKNNDKK</sequence>
<evidence type="ECO:0008006" key="5">
    <source>
        <dbReference type="Google" id="ProtNLM"/>
    </source>
</evidence>
<gene>
    <name evidence="3" type="ORF">US91_C0003G0001</name>
</gene>
<keyword evidence="2" id="KW-0732">Signal</keyword>
<evidence type="ECO:0000256" key="2">
    <source>
        <dbReference type="SAM" id="SignalP"/>
    </source>
</evidence>
<keyword evidence="1" id="KW-0812">Transmembrane</keyword>
<feature type="signal peptide" evidence="2">
    <location>
        <begin position="1"/>
        <end position="22"/>
    </location>
</feature>
<keyword evidence="1" id="KW-0472">Membrane</keyword>
<evidence type="ECO:0000313" key="3">
    <source>
        <dbReference type="EMBL" id="KKQ70671.1"/>
    </source>
</evidence>
<feature type="chain" id="PRO_5002533615" description="CARDB domain-containing protein" evidence="2">
    <location>
        <begin position="23"/>
        <end position="362"/>
    </location>
</feature>
<evidence type="ECO:0000313" key="4">
    <source>
        <dbReference type="Proteomes" id="UP000034022"/>
    </source>
</evidence>
<feature type="transmembrane region" description="Helical" evidence="1">
    <location>
        <begin position="280"/>
        <end position="301"/>
    </location>
</feature>
<comment type="caution">
    <text evidence="3">The sequence shown here is derived from an EMBL/GenBank/DDBJ whole genome shotgun (WGS) entry which is preliminary data.</text>
</comment>
<accession>A0A0G0N0Q4</accession>
<dbReference type="EMBL" id="LBUU01000003">
    <property type="protein sequence ID" value="KKQ70671.1"/>
    <property type="molecule type" value="Genomic_DNA"/>
</dbReference>
<evidence type="ECO:0000256" key="1">
    <source>
        <dbReference type="SAM" id="Phobius"/>
    </source>
</evidence>
<proteinExistence type="predicted"/>
<dbReference type="AlphaFoldDB" id="A0A0G0N0Q4"/>